<feature type="compositionally biased region" description="Basic and acidic residues" evidence="2">
    <location>
        <begin position="2074"/>
        <end position="2099"/>
    </location>
</feature>
<dbReference type="InterPro" id="IPR013783">
    <property type="entry name" value="Ig-like_fold"/>
</dbReference>
<feature type="compositionally biased region" description="Polar residues" evidence="2">
    <location>
        <begin position="86"/>
        <end position="121"/>
    </location>
</feature>
<feature type="compositionally biased region" description="Acidic residues" evidence="2">
    <location>
        <begin position="1023"/>
        <end position="1033"/>
    </location>
</feature>
<feature type="region of interest" description="Disordered" evidence="2">
    <location>
        <begin position="3346"/>
        <end position="3444"/>
    </location>
</feature>
<feature type="region of interest" description="Disordered" evidence="2">
    <location>
        <begin position="867"/>
        <end position="893"/>
    </location>
</feature>
<feature type="compositionally biased region" description="Polar residues" evidence="2">
    <location>
        <begin position="3013"/>
        <end position="3040"/>
    </location>
</feature>
<dbReference type="SMART" id="SM00060">
    <property type="entry name" value="FN3"/>
    <property type="match status" value="2"/>
</dbReference>
<feature type="compositionally biased region" description="Basic and acidic residues" evidence="2">
    <location>
        <begin position="3353"/>
        <end position="3367"/>
    </location>
</feature>
<feature type="compositionally biased region" description="Acidic residues" evidence="2">
    <location>
        <begin position="1426"/>
        <end position="1435"/>
    </location>
</feature>
<evidence type="ECO:0000313" key="6">
    <source>
        <dbReference type="Proteomes" id="UP000002279"/>
    </source>
</evidence>
<feature type="compositionally biased region" description="Basic and acidic residues" evidence="2">
    <location>
        <begin position="2608"/>
        <end position="2623"/>
    </location>
</feature>
<dbReference type="PANTHER" id="PTHR24099:SF7">
    <property type="entry name" value="CARDIOMYOPATHY-ASSOCIATED PROTEIN 5"/>
    <property type="match status" value="1"/>
</dbReference>
<keyword evidence="1" id="KW-0175">Coiled coil</keyword>
<feature type="region of interest" description="Disordered" evidence="2">
    <location>
        <begin position="2051"/>
        <end position="2115"/>
    </location>
</feature>
<dbReference type="Bgee" id="ENSOANG00000039864">
    <property type="expression patterns" value="Expressed in heart and 5 other cell types or tissues"/>
</dbReference>
<feature type="compositionally biased region" description="Basic and acidic residues" evidence="2">
    <location>
        <begin position="3316"/>
        <end position="3325"/>
    </location>
</feature>
<feature type="region of interest" description="Disordered" evidence="2">
    <location>
        <begin position="559"/>
        <end position="812"/>
    </location>
</feature>
<dbReference type="InterPro" id="IPR001870">
    <property type="entry name" value="B30.2/SPRY"/>
</dbReference>
<feature type="domain" description="Fibronectin type-III" evidence="4">
    <location>
        <begin position="3885"/>
        <end position="3982"/>
    </location>
</feature>
<reference evidence="5" key="2">
    <citation type="submission" date="2025-08" db="UniProtKB">
        <authorList>
            <consortium name="Ensembl"/>
        </authorList>
    </citation>
    <scope>IDENTIFICATION</scope>
    <source>
        <strain evidence="5">Glennie</strain>
    </source>
</reference>
<feature type="compositionally biased region" description="Polar residues" evidence="2">
    <location>
        <begin position="2052"/>
        <end position="2068"/>
    </location>
</feature>
<feature type="region of interest" description="Disordered" evidence="2">
    <location>
        <begin position="1023"/>
        <end position="1043"/>
    </location>
</feature>
<dbReference type="GO" id="GO:0005737">
    <property type="term" value="C:cytoplasm"/>
    <property type="evidence" value="ECO:0000318"/>
    <property type="project" value="GO_Central"/>
</dbReference>
<feature type="compositionally biased region" description="Basic and acidic residues" evidence="2">
    <location>
        <begin position="1"/>
        <end position="18"/>
    </location>
</feature>
<dbReference type="PANTHER" id="PTHR24099">
    <property type="entry name" value="E3 UBIQUITIN-PROTEIN LIGASE TRIM36-RELATED"/>
    <property type="match status" value="1"/>
</dbReference>
<dbReference type="PROSITE" id="PS50188">
    <property type="entry name" value="B302_SPRY"/>
    <property type="match status" value="1"/>
</dbReference>
<feature type="compositionally biased region" description="Basic and acidic residues" evidence="2">
    <location>
        <begin position="1476"/>
        <end position="1492"/>
    </location>
</feature>
<evidence type="ECO:0008006" key="7">
    <source>
        <dbReference type="Google" id="ProtNLM"/>
    </source>
</evidence>
<dbReference type="InterPro" id="IPR003961">
    <property type="entry name" value="FN3_dom"/>
</dbReference>
<dbReference type="KEGG" id="oaa:120638266"/>
<feature type="compositionally biased region" description="Basic and acidic residues" evidence="2">
    <location>
        <begin position="48"/>
        <end position="64"/>
    </location>
</feature>
<feature type="compositionally biased region" description="Basic and acidic residues" evidence="2">
    <location>
        <begin position="450"/>
        <end position="467"/>
    </location>
</feature>
<feature type="compositionally biased region" description="Polar residues" evidence="2">
    <location>
        <begin position="2976"/>
        <end position="2988"/>
    </location>
</feature>
<evidence type="ECO:0000256" key="2">
    <source>
        <dbReference type="SAM" id="MobiDB-lite"/>
    </source>
</evidence>
<feature type="region of interest" description="Disordered" evidence="2">
    <location>
        <begin position="1"/>
        <end position="203"/>
    </location>
</feature>
<feature type="compositionally biased region" description="Polar residues" evidence="2">
    <location>
        <begin position="2633"/>
        <end position="2646"/>
    </location>
</feature>
<feature type="compositionally biased region" description="Acidic residues" evidence="2">
    <location>
        <begin position="19"/>
        <end position="47"/>
    </location>
</feature>
<dbReference type="RefSeq" id="XP_039767303.1">
    <property type="nucleotide sequence ID" value="XM_039911369.1"/>
</dbReference>
<feature type="compositionally biased region" description="Basic and acidic residues" evidence="2">
    <location>
        <begin position="1557"/>
        <end position="1566"/>
    </location>
</feature>
<feature type="compositionally biased region" description="Basic and acidic residues" evidence="2">
    <location>
        <begin position="2505"/>
        <end position="2518"/>
    </location>
</feature>
<dbReference type="CTD" id="202333"/>
<proteinExistence type="predicted"/>
<feature type="compositionally biased region" description="Basic and acidic residues" evidence="2">
    <location>
        <begin position="354"/>
        <end position="366"/>
    </location>
</feature>
<accession>A0A6I8N9S8</accession>
<feature type="region of interest" description="Disordered" evidence="2">
    <location>
        <begin position="490"/>
        <end position="522"/>
    </location>
</feature>
<feature type="compositionally biased region" description="Polar residues" evidence="2">
    <location>
        <begin position="3383"/>
        <end position="3395"/>
    </location>
</feature>
<evidence type="ECO:0000259" key="4">
    <source>
        <dbReference type="PROSITE" id="PS50853"/>
    </source>
</evidence>
<feature type="compositionally biased region" description="Low complexity" evidence="2">
    <location>
        <begin position="419"/>
        <end position="428"/>
    </location>
</feature>
<dbReference type="InterPro" id="IPR043136">
    <property type="entry name" value="B30.2/SPRY_sf"/>
</dbReference>
<feature type="compositionally biased region" description="Basic and acidic residues" evidence="2">
    <location>
        <begin position="3468"/>
        <end position="3479"/>
    </location>
</feature>
<feature type="domain" description="B30.2/SPRY" evidence="3">
    <location>
        <begin position="4057"/>
        <end position="4241"/>
    </location>
</feature>
<dbReference type="InterPro" id="IPR036116">
    <property type="entry name" value="FN3_sf"/>
</dbReference>
<dbReference type="OrthoDB" id="9949315at2759"/>
<name>A0A6I8N9S8_ORNAN</name>
<feature type="compositionally biased region" description="Polar residues" evidence="2">
    <location>
        <begin position="2841"/>
        <end position="2862"/>
    </location>
</feature>
<feature type="domain" description="Fibronectin type-III" evidence="4">
    <location>
        <begin position="3983"/>
        <end position="4075"/>
    </location>
</feature>
<feature type="region of interest" description="Disordered" evidence="2">
    <location>
        <begin position="2277"/>
        <end position="2529"/>
    </location>
</feature>
<dbReference type="OMA" id="KPNLAPN"/>
<keyword evidence="6" id="KW-1185">Reference proteome</keyword>
<feature type="compositionally biased region" description="Low complexity" evidence="2">
    <location>
        <begin position="1300"/>
        <end position="1313"/>
    </location>
</feature>
<feature type="region of interest" description="Disordered" evidence="2">
    <location>
        <begin position="2227"/>
        <end position="2263"/>
    </location>
</feature>
<reference evidence="5 6" key="1">
    <citation type="journal article" date="2008" name="Nature">
        <title>Genome analysis of the platypus reveals unique signatures of evolution.</title>
        <authorList>
            <person name="Warren W.C."/>
            <person name="Hillier L.W."/>
            <person name="Marshall Graves J.A."/>
            <person name="Birney E."/>
            <person name="Ponting C.P."/>
            <person name="Grutzner F."/>
            <person name="Belov K."/>
            <person name="Miller W."/>
            <person name="Clarke L."/>
            <person name="Chinwalla A.T."/>
            <person name="Yang S.P."/>
            <person name="Heger A."/>
            <person name="Locke D.P."/>
            <person name="Miethke P."/>
            <person name="Waters P.D."/>
            <person name="Veyrunes F."/>
            <person name="Fulton L."/>
            <person name="Fulton B."/>
            <person name="Graves T."/>
            <person name="Wallis J."/>
            <person name="Puente X.S."/>
            <person name="Lopez-Otin C."/>
            <person name="Ordonez G.R."/>
            <person name="Eichler E.E."/>
            <person name="Chen L."/>
            <person name="Cheng Z."/>
            <person name="Deakin J.E."/>
            <person name="Alsop A."/>
            <person name="Thompson K."/>
            <person name="Kirby P."/>
            <person name="Papenfuss A.T."/>
            <person name="Wakefield M.J."/>
            <person name="Olender T."/>
            <person name="Lancet D."/>
            <person name="Huttley G.A."/>
            <person name="Smit A.F."/>
            <person name="Pask A."/>
            <person name="Temple-Smith P."/>
            <person name="Batzer M.A."/>
            <person name="Walker J.A."/>
            <person name="Konkel M.K."/>
            <person name="Harris R.S."/>
            <person name="Whittington C.M."/>
            <person name="Wong E.S."/>
            <person name="Gemmell N.J."/>
            <person name="Buschiazzo E."/>
            <person name="Vargas Jentzsch I.M."/>
            <person name="Merkel A."/>
            <person name="Schmitz J."/>
            <person name="Zemann A."/>
            <person name="Churakov G."/>
            <person name="Kriegs J.O."/>
            <person name="Brosius J."/>
            <person name="Murchison E.P."/>
            <person name="Sachidanandam R."/>
            <person name="Smith C."/>
            <person name="Hannon G.J."/>
            <person name="Tsend-Ayush E."/>
            <person name="McMillan D."/>
            <person name="Attenborough R."/>
            <person name="Rens W."/>
            <person name="Ferguson-Smith M."/>
            <person name="Lefevre C.M."/>
            <person name="Sharp J.A."/>
            <person name="Nicholas K.R."/>
            <person name="Ray D.A."/>
            <person name="Kube M."/>
            <person name="Reinhardt R."/>
            <person name="Pringle T.H."/>
            <person name="Taylor J."/>
            <person name="Jones R.C."/>
            <person name="Nixon B."/>
            <person name="Dacheux J.L."/>
            <person name="Niwa H."/>
            <person name="Sekita Y."/>
            <person name="Huang X."/>
            <person name="Stark A."/>
            <person name="Kheradpour P."/>
            <person name="Kellis M."/>
            <person name="Flicek P."/>
            <person name="Chen Y."/>
            <person name="Webber C."/>
            <person name="Hardison R."/>
            <person name="Nelson J."/>
            <person name="Hallsworth-Pepin K."/>
            <person name="Delehaunty K."/>
            <person name="Markovic C."/>
            <person name="Minx P."/>
            <person name="Feng Y."/>
            <person name="Kremitzki C."/>
            <person name="Mitreva M."/>
            <person name="Glasscock J."/>
            <person name="Wylie T."/>
            <person name="Wohldmann P."/>
            <person name="Thiru P."/>
            <person name="Nhan M.N."/>
            <person name="Pohl C.S."/>
            <person name="Smith S.M."/>
            <person name="Hou S."/>
            <person name="Nefedov M."/>
            <person name="de Jong P.J."/>
            <person name="Renfree M.B."/>
            <person name="Mardis E.R."/>
            <person name="Wilson R.K."/>
        </authorList>
    </citation>
    <scope>NUCLEOTIDE SEQUENCE [LARGE SCALE GENOMIC DNA]</scope>
    <source>
        <strain evidence="5 6">Glennie</strain>
    </source>
</reference>
<feature type="compositionally biased region" description="Basic and acidic residues" evidence="2">
    <location>
        <begin position="1734"/>
        <end position="1760"/>
    </location>
</feature>
<feature type="region of interest" description="Disordered" evidence="2">
    <location>
        <begin position="918"/>
        <end position="961"/>
    </location>
</feature>
<feature type="compositionally biased region" description="Polar residues" evidence="2">
    <location>
        <begin position="803"/>
        <end position="812"/>
    </location>
</feature>
<feature type="compositionally biased region" description="Polar residues" evidence="2">
    <location>
        <begin position="2342"/>
        <end position="2351"/>
    </location>
</feature>
<feature type="compositionally biased region" description="Basic and acidic residues" evidence="2">
    <location>
        <begin position="2867"/>
        <end position="2876"/>
    </location>
</feature>
<dbReference type="Proteomes" id="UP000002279">
    <property type="component" value="Chromosome 1"/>
</dbReference>
<feature type="region of interest" description="Disordered" evidence="2">
    <location>
        <begin position="3468"/>
        <end position="3491"/>
    </location>
</feature>
<feature type="compositionally biased region" description="Basic and acidic residues" evidence="2">
    <location>
        <begin position="2457"/>
        <end position="2473"/>
    </location>
</feature>
<dbReference type="CDD" id="cd00063">
    <property type="entry name" value="FN3"/>
    <property type="match status" value="2"/>
</dbReference>
<feature type="region of interest" description="Disordered" evidence="2">
    <location>
        <begin position="1074"/>
        <end position="1096"/>
    </location>
</feature>
<dbReference type="InterPro" id="IPR050617">
    <property type="entry name" value="E3_ligase_FN3/SPRY"/>
</dbReference>
<reference evidence="5" key="3">
    <citation type="submission" date="2025-09" db="UniProtKB">
        <authorList>
            <consortium name="Ensembl"/>
        </authorList>
    </citation>
    <scope>IDENTIFICATION</scope>
    <source>
        <strain evidence="5">Glennie</strain>
    </source>
</reference>
<feature type="region of interest" description="Disordered" evidence="2">
    <location>
        <begin position="2783"/>
        <end position="2823"/>
    </location>
</feature>
<evidence type="ECO:0000259" key="3">
    <source>
        <dbReference type="PROSITE" id="PS50188"/>
    </source>
</evidence>
<evidence type="ECO:0000313" key="5">
    <source>
        <dbReference type="Ensembl" id="ENSOANP00000037598.1"/>
    </source>
</evidence>
<feature type="compositionally biased region" description="Basic and acidic residues" evidence="2">
    <location>
        <begin position="1579"/>
        <end position="1591"/>
    </location>
</feature>
<feature type="region of interest" description="Disordered" evidence="2">
    <location>
        <begin position="1162"/>
        <end position="1202"/>
    </location>
</feature>
<feature type="compositionally biased region" description="Pro residues" evidence="2">
    <location>
        <begin position="2999"/>
        <end position="3009"/>
    </location>
</feature>
<dbReference type="Gene3D" id="2.60.120.920">
    <property type="match status" value="1"/>
</dbReference>
<dbReference type="GeneTree" id="ENSGT00940000159696"/>
<dbReference type="FunCoup" id="A0A6I8N9S8">
    <property type="interactions" value="603"/>
</dbReference>
<dbReference type="Pfam" id="PF00622">
    <property type="entry name" value="SPRY"/>
    <property type="match status" value="1"/>
</dbReference>
<evidence type="ECO:0000256" key="1">
    <source>
        <dbReference type="ARBA" id="ARBA00023054"/>
    </source>
</evidence>
<dbReference type="SUPFAM" id="SSF49265">
    <property type="entry name" value="Fibronectin type III"/>
    <property type="match status" value="1"/>
</dbReference>
<feature type="region of interest" description="Disordered" evidence="2">
    <location>
        <begin position="293"/>
        <end position="478"/>
    </location>
</feature>
<feature type="compositionally biased region" description="Basic and acidic residues" evidence="2">
    <location>
        <begin position="2410"/>
        <end position="2447"/>
    </location>
</feature>
<feature type="compositionally biased region" description="Basic and acidic residues" evidence="2">
    <location>
        <begin position="3192"/>
        <end position="3207"/>
    </location>
</feature>
<feature type="compositionally biased region" description="Low complexity" evidence="2">
    <location>
        <begin position="1494"/>
        <end position="1508"/>
    </location>
</feature>
<feature type="region of interest" description="Disordered" evidence="2">
    <location>
        <begin position="1659"/>
        <end position="1760"/>
    </location>
</feature>
<dbReference type="GeneID" id="120638266"/>
<feature type="region of interest" description="Disordered" evidence="2">
    <location>
        <begin position="3134"/>
        <end position="3224"/>
    </location>
</feature>
<organism evidence="5 6">
    <name type="scientific">Ornithorhynchus anatinus</name>
    <name type="common">Duckbill platypus</name>
    <dbReference type="NCBI Taxonomy" id="9258"/>
    <lineage>
        <taxon>Eukaryota</taxon>
        <taxon>Metazoa</taxon>
        <taxon>Chordata</taxon>
        <taxon>Craniata</taxon>
        <taxon>Vertebrata</taxon>
        <taxon>Euteleostomi</taxon>
        <taxon>Mammalia</taxon>
        <taxon>Monotremata</taxon>
        <taxon>Ornithorhynchidae</taxon>
        <taxon>Ornithorhynchus</taxon>
    </lineage>
</organism>
<dbReference type="InterPro" id="IPR013320">
    <property type="entry name" value="ConA-like_dom_sf"/>
</dbReference>
<gene>
    <name evidence="5" type="primary">CMYA5</name>
</gene>
<dbReference type="InParanoid" id="A0A6I8N9S8"/>
<sequence length="4247" mass="466370">MDGHHDDELAERGDPREDPQDEEEEEEDHQEEEDEEEDTAAETEDESDGRLTDHLQDEEAKSREQCIISDPSFSMVTIQREDSGITWETNSSRCSTPWASEGSSTPDIYSPESSTVSSPPGNVSFIMDEGKKMRKRSRKSSKRSSPSLRRKRNRKSPSPEAQLKGLEESKDHSSISNGEKPPIGPYDKTRKKKTTSNTPPITGAIYKEYKPLDLKPVYIGTVQYKIKMFNSVKEEIIPLQFYGTLPKGYVIKEISYRKGKDASVTLEPASDSTLPLKTDRSFTHNIEKNKETWNSAPWRETLSKESRSGSSMLNGDIKQRETLSPSPAYSTNKGAADKRQPRTLGTPEFIPPHSGDEVEKKEREPDAPVAAPSPQKYSASAEAAGEESERDSQLTATAAPGRSISPPVAPGEGKEGIESDSPPDSEPSVSLEAEKDGTESEPPAVTSEVSAEKEDKPEIYSLEKAETEAQLGIPPYPIQKEEEERIDLDFPGVPTEHSGIGEETKEDVEPFSPLTATSGLDQSYLSEEEVIEIEAPESLSGTENSVPPYEVHEMEKKEIESGDLLTTTSPSKHAVVSEGSEGEKAYSPDSAFASENELDKKAVEPGCSPNTSSATEHVILSEEDDEKREAFSPVSVSVSEDSIPPYATEKDDIAPDSSHGTITTSGQVVRSEQEDEEMEAFSPDSASVTEYSLPPHATGKKGILSDSSLGTITTTEQVVLTEEDDEKMETLSPDPVSGSGYSIPSNAPEKKDVTPDSSRSTITTSEHVVLPGDADVEPLSQDSASVSEYSIPPCTTEKKDNVPDSSLSTMTTTEHIVLSEEDDAEEMEPFSPDSAFVSEYSVPPYAAEKKDVMPDSSLRTITTTEHIVLSEEDDEEEMEPFSPDSASVSEYSVPPYATEKKDIEPDSSLRTITTAEHIVLSEEDDEEKMEPFSPDSASVSEFSVPPYATEKKDIEPDSSLRTITTAEHIVLSEEDNEEEVEPFSPDSAFMSEYSVPPYAAEQKDAMPDSSLSTITTTEHIVLSEEDDEEEEMETFSPDSASVSEYSIPLYASERKDAMPDSSVSTVTTMEQIFLSEEDEEEERGPFSPDSASVSEYSIPPYATHEELMQLFPSKKEIDFDSSLNAASASERVVFSEEEKENRGPFSPDSAFMSEYSISPFATKEPEKKEFEYDSSLRSTPASDRTIISEEENEEMAISSPDSALVAEYSAPPFQAHEPDRNYLEPGSLLTAMSVSECSLFSEAEKEETESDTQPPSKTVSEHLILSQRRKTKPPSPMLETKHLASQELMDGAEKEINLGSLERAASASESVVSPKGQGEGHPGFPTPTVSVSVFEKGLEPGPSGDFLSSQVGKDEIGPAPQEISLSFPVPSPSSQKQNVERGSPKAPVSVTEPSITPFPADEPKEAMKPKSSPGVASVSECKVLPDAEDQKEEEEDHHTQLKTTSRSGVLPEVENKEKPVAKPRSSRQAQDLASSKAEKEVPGLSKERKEELQGSSSPESTASGSEPSAVPPQRKKTTEPLIGTSGSEPSVPPGEREENIKLCSPGDSISGSGHSVLPEERKEDIKLGSPRESAPTLEHSAEPPHREKDIELGSQEATTSKSENSFLPEDKKKSIETSPTLTTWEAEHTVLNKEGKKDISSGLQFSTAAAYESSILSKVEKKETEPRSQPPKAALPDSSVLEVGRVENETVIPPTKTPSSDPSVEPPKTIPEHLSPPFMPQTWIPLSSADETEEGKIESHLSEEKRKMEAIPHESEKLMSEELIATSPIDTGDRNRHELISHSPDKEFLPEYLSEKSGGLLLSFALETGTKALQHHTPESPHLVSEESSALINENVPGDLKQAKFPLPGTGSLMPETQTMEFVSTSEEGTPMAENLSAKKLLQETPSHIPEVVHSEPGKLVTSSDKEDNLRPQSYLFSLKSLVEEPNIRISKDLAGSEEAVEETHILPQVENLAAQGTKFVLTKHREELDVSVTTQSLTEKLETVASGLQEEHKEQETFSSDKVHLLSDVLITSPPEVQILGILPETSAGTSSPGEETQSAVPTEFAGINGAQRQESPPPQGSQSFIKGTSKGDFPRPFEEREQLDSSDTKQTILEEVKPASPGDGQTYGDGRRDTLVPLAGDVEVSSPEATPDIGRSADNREEMGKAAYPLEGFQVSGESKIAVPVENTALDKQIHSLVESDSLILEKPNTEFSRLSKGNNQKELFSEGISGVLEPAWLKHETPRPESIASSFKEPNLLEEEAKTTVGSSVDDEDLGSLPFSTVLEEPKMVISKTVKDTLEAQEPETSPVPKAKMPEESTWALIQIDEGAQKAVPPDSSEGGSRVTEQQKPATPDSKVNKGASSFTSWMTSLFFGGRSPKSNRDETEGLETPPGPSVETDSLVEESKASAPIGPADFNEAQKPALPSESELRVSPEEEPKTSWFKPREEKRQERTPPERASGDLEQPKSAAPDLTDEARTKESEKPKAHSVPEFKILTVEEFQKAVIKDGGERAQGETPGHPAKKGERLSEQPKPDSEGFIEVSWGQDPQLYVDERADRWPEEPANANIDSTQDRVKAAAQLNTFPKEVEKAVPVAEDAEEEQKPEIHRPFEAKVPVGETKSAPANRAEERDQGEICDKGVEDQAPPMPASSDFTGDSVTWESQTPAVHPLAETRILAVGEAQPDLLKRDVERKEEKSPFLPSAVVVGGLSEPPKAYASFDLSEAESKLRPESHLNDKADLGSRPYSFAEINILEEKSDKVAPFIPRDVSERNVDFSSESRPWKSVGSKELEIFYCNEKGQKESPLDLPGRTGMVTEPSTAPAPSLTKESNKEQIPPFSTGTSSLLAEKSVVSEEKILSQKENLVSQRKSSRETNLLSETGVSGVPKKENERPESHLLSNSGVERLELEKVTALVDRPEEEERLFYSSKRAHIEVELPETDASQNLRQTPQPDLAIVTGRVSEESVVTLDRPSERTEHLAKQQYPLAKATLSFVESQTVVSKASPETQAAEKEEISPSSPPPPPPPPRRTVHTTQMSKDIRSSPPTLSPLASKQISSAVIRSDAVPPKPFPLATGQPEQMTEDKLTTNLSEAGPTEVTPKEPEILYAKEEKFADPLVSSKSAGFASGSEDQKNQFNIISDSCEILSIHAPAFISSADQEESKKMQEEVEYLEESASLKTGLLQDDRGETAGQKGFQRESPAGPPDDGAIEVTEKSQTESPKSDRDISANSQNDELGFGHPDTTSDVDYFEKYTLIDYNINPEPEEQKPIQTWAVQEQTLQKASKGTDLFPESPEESEFYVVELDSAFHGTEKKHDRLLPADSAQFSVTPESADQDISKEANREDVDLKVLGAPLSDTKEAILSQTVLFPPADPDRRAERPASEFFDKVVSQEAAGGRRKEGQVTSDGESLNSEAPSPGRDSDADEGTGLYFEKYTLKDDFLHGAPGPQKDQNWEDKPGSGEDSYLLLPEGEEVWGRLGTILEEENMGKEEKPICRDRGGVGGGVEDSNDHGLQKEAPVMEEIKMVTQKITYAIPFEDTHNVLERVDESASQTDEETALAGADQHFPLQTPCQEEGFVSEEASWQDNQQEQAKIASTHIMQEYRSGDRALPQEDRDFAESIDFELVSQEDVLSEELLFSESAPEDVLSEEKESFEHVSESYEFVREPEPSTFAEWQESGLEIGRRKSPVELSETETTQKESNKSQIDAFCYTCKCPIPAADKVVGIHKDHEVSALDTAISVVKVQLGEFLENLQEKSLKIEAFVTEIESFFNTIEENCSKNEKLLEEQNEEMMKKVLAQYDEKAQGFEEVKRRKMSYLHDQMVSFLQSMESAKETLETIVKEAEELDESVFLTSFKEINERLLSAMENTASLEKMPTAFSLFEHYSDSSARSNQMLKHMAVPQAPRLEPQEANSATGTTIAVYWSVSKGDIIDSFQVYCVEEPQDDREPNALVEEYRVTVKESYCVFEDLEPDRCYEVWVMAVNFTGCSLPSERALFKTAPSTPAIKAEDCTVCWNTATIRWSKANAAPTDTYTVEYCRQNSPEGEGLRSFSGIKGTQLKVNLQPNDNYFFYAKAVNAFGTSEQSEAALISTRGTRFLLLRETAHPALQISADGMVICFTERRRLTEIPSVLGERLPAGGQHYWETTVADCPAYRIGICSASSEAPGSALGRDNAAWYMHCSEPQRYQFFSNGVVSNVHVSERPARVGVLLDYGGQRLLFRNAQSGQLLFIIRHRFGEAAHPAFALERPGVLTLHTGIEPPDLAKHK</sequence>
<feature type="compositionally biased region" description="Basic residues" evidence="2">
    <location>
        <begin position="132"/>
        <end position="155"/>
    </location>
</feature>
<protein>
    <recommendedName>
        <fullName evidence="7">Cardiomyopathy associated 5</fullName>
    </recommendedName>
</protein>
<dbReference type="Gene3D" id="2.60.40.10">
    <property type="entry name" value="Immunoglobulins"/>
    <property type="match status" value="2"/>
</dbReference>
<feature type="region of interest" description="Disordered" evidence="2">
    <location>
        <begin position="2569"/>
        <end position="2646"/>
    </location>
</feature>
<feature type="compositionally biased region" description="Polar residues" evidence="2">
    <location>
        <begin position="658"/>
        <end position="670"/>
    </location>
</feature>
<feature type="region of interest" description="Disordered" evidence="2">
    <location>
        <begin position="3293"/>
        <end position="3325"/>
    </location>
</feature>
<dbReference type="Pfam" id="PF00041">
    <property type="entry name" value="fn3"/>
    <property type="match status" value="1"/>
</dbReference>
<feature type="region of interest" description="Disordered" evidence="2">
    <location>
        <begin position="1240"/>
        <end position="1624"/>
    </location>
</feature>
<dbReference type="Ensembl" id="ENSOANT00000064798.1">
    <property type="protein sequence ID" value="ENSOANP00000037598.1"/>
    <property type="gene ID" value="ENSOANG00000039864.1"/>
</dbReference>
<feature type="compositionally biased region" description="Polar residues" evidence="2">
    <location>
        <begin position="755"/>
        <end position="766"/>
    </location>
</feature>
<feature type="compositionally biased region" description="Basic and acidic residues" evidence="2">
    <location>
        <begin position="2583"/>
        <end position="2593"/>
    </location>
</feature>
<dbReference type="PROSITE" id="PS50853">
    <property type="entry name" value="FN3"/>
    <property type="match status" value="2"/>
</dbReference>
<feature type="region of interest" description="Disordered" evidence="2">
    <location>
        <begin position="2838"/>
        <end position="2882"/>
    </location>
</feature>
<feature type="compositionally biased region" description="Polar residues" evidence="2">
    <location>
        <begin position="705"/>
        <end position="718"/>
    </location>
</feature>
<feature type="compositionally biased region" description="Polar residues" evidence="2">
    <location>
        <begin position="1595"/>
        <end position="1605"/>
    </location>
</feature>
<dbReference type="SUPFAM" id="SSF49899">
    <property type="entry name" value="Concanavalin A-like lectins/glucanases"/>
    <property type="match status" value="1"/>
</dbReference>
<dbReference type="InterPro" id="IPR003877">
    <property type="entry name" value="SPRY_dom"/>
</dbReference>
<feature type="compositionally biased region" description="Basic and acidic residues" evidence="2">
    <location>
        <begin position="2482"/>
        <end position="2496"/>
    </location>
</feature>
<feature type="region of interest" description="Disordered" evidence="2">
    <location>
        <begin position="2976"/>
        <end position="3084"/>
    </location>
</feature>
<feature type="compositionally biased region" description="Acidic residues" evidence="2">
    <location>
        <begin position="870"/>
        <end position="879"/>
    </location>
</feature>
<feature type="compositionally biased region" description="Polar residues" evidence="2">
    <location>
        <begin position="322"/>
        <end position="333"/>
    </location>
</feature>